<keyword evidence="3" id="KW-1185">Reference proteome</keyword>
<gene>
    <name evidence="2" type="ORF">CP557_08720</name>
</gene>
<dbReference type="Pfam" id="PF24035">
    <property type="entry name" value="DUF7344"/>
    <property type="match status" value="1"/>
</dbReference>
<dbReference type="EMBL" id="NXNI01000001">
    <property type="protein sequence ID" value="PCR90586.1"/>
    <property type="molecule type" value="Genomic_DNA"/>
</dbReference>
<name>A0A2A5QUR8_9EURY</name>
<comment type="caution">
    <text evidence="2">The sequence shown here is derived from an EMBL/GenBank/DDBJ whole genome shotgun (WGS) entry which is preliminary data.</text>
</comment>
<dbReference type="AlphaFoldDB" id="A0A2A5QUR8"/>
<evidence type="ECO:0000313" key="2">
    <source>
        <dbReference type="EMBL" id="PCR90586.1"/>
    </source>
</evidence>
<evidence type="ECO:0000313" key="3">
    <source>
        <dbReference type="Proteomes" id="UP000219689"/>
    </source>
</evidence>
<reference evidence="2 3" key="1">
    <citation type="submission" date="2017-09" db="EMBL/GenBank/DDBJ databases">
        <title>Genome sequences of Natrinema ejinorence JCM 13890T.</title>
        <authorList>
            <person name="Roh S.W."/>
            <person name="Kim Y.B."/>
            <person name="Kim J.Y."/>
        </authorList>
    </citation>
    <scope>NUCLEOTIDE SEQUENCE [LARGE SCALE GENOMIC DNA]</scope>
    <source>
        <strain evidence="2 3">JCM 13890</strain>
    </source>
</reference>
<organism evidence="2 3">
    <name type="scientific">Natrinema ejinorense</name>
    <dbReference type="NCBI Taxonomy" id="373386"/>
    <lineage>
        <taxon>Archaea</taxon>
        <taxon>Methanobacteriati</taxon>
        <taxon>Methanobacteriota</taxon>
        <taxon>Stenosarchaea group</taxon>
        <taxon>Halobacteria</taxon>
        <taxon>Halobacteriales</taxon>
        <taxon>Natrialbaceae</taxon>
        <taxon>Natrinema</taxon>
    </lineage>
</organism>
<dbReference type="InterPro" id="IPR055768">
    <property type="entry name" value="DUF7344"/>
</dbReference>
<sequence length="124" mass="14429">MLTATMDQTECYPEKAPRTNQLLNTLCHNLRREVIRYFENIESKNTATVEDLATHIAQRVPEMDHEQVSLELTHSHLPKLESNGWAEYDTRTHHVRYRGHDSAEELLAELAEMLSDQPYSSYSE</sequence>
<dbReference type="Proteomes" id="UP000219689">
    <property type="component" value="Unassembled WGS sequence"/>
</dbReference>
<accession>A0A2A5QUR8</accession>
<proteinExistence type="predicted"/>
<dbReference type="InterPro" id="IPR036388">
    <property type="entry name" value="WH-like_DNA-bd_sf"/>
</dbReference>
<evidence type="ECO:0000259" key="1">
    <source>
        <dbReference type="Pfam" id="PF24035"/>
    </source>
</evidence>
<feature type="domain" description="DUF7344" evidence="1">
    <location>
        <begin position="26"/>
        <end position="96"/>
    </location>
</feature>
<protein>
    <recommendedName>
        <fullName evidence="1">DUF7344 domain-containing protein</fullName>
    </recommendedName>
</protein>
<dbReference type="Gene3D" id="1.10.10.10">
    <property type="entry name" value="Winged helix-like DNA-binding domain superfamily/Winged helix DNA-binding domain"/>
    <property type="match status" value="1"/>
</dbReference>